<sequence>ALRVYIGRFEFADDSLDVAVRRLLMDVGLPRETQQIDRVMEAFASRYFRDHQNLFVSEDQPYILAFSLIMLHTDAFNKSNKRKMTKADYVKNTRLPGFPEEALDCFYDNIVFAPFIFIEDPVDRTLPSEPSSRFLPGHIISSGSAGSSSGVGSTLSIIGKGNKVDPYYLITRNQLGPLRVNVETFVPLDDPFSIYGTKGAFQEEELRMAFARAGFVEVTAEPRRISSSLLALSVSGFSSPYPSIQDVPDPHQNSVDDVVLKVTNVGLLRRRDIVLEGGRRASSRKWREWSVILTGSQLLFFRDSVWAVHLQEQAASGASQMLMPPSALLKPDEVMGIRDALAVYDRSYTQSENTFTLAMGDGRNILLCAEDEDDMNRWIARINYASAFKSSGIRMRPLGLSGRDVQLMGVAAAKSLMRELTTSQPSHSSPRVHNWDNRHSGEFISQLTESPPTSPSLLASDRPSKPINGRSVAIAFEVPTAPSIDGAQQFKAAFDQVKADLAAGRSLSNDEWVTRPRALSLESAIQPLSSPPDEGTNKASSRAHVVRSKIKSIEENIRAAQTKLESDLRLVRNIAVLTPFQRTTRERLQATTEGAARRIRHQRLEIAKYQCQREVLENDLLAEVRDWNRNKHIALKVARDTLQQRRQDSGVSRPTTLSLHIEETHPSSSPSVATPSSHQRPQSSTSGSFHSALDYEWTASTASTATNAMPSSPSRSNSLLDGAKRSSEKAGRPSSERSNGRLRHEPSSSNGHERFVTAQETLPEEAEEWNKTRAAKRVSLVRVPSDLRLSRSLGRAPTLRSVRSGVSSGSPPRFMPSGEEVAAFIC</sequence>
<dbReference type="Proteomes" id="UP000814128">
    <property type="component" value="Unassembled WGS sequence"/>
</dbReference>
<feature type="non-terminal residue" evidence="1">
    <location>
        <position position="1"/>
    </location>
</feature>
<accession>A0ACB8QPV2</accession>
<reference evidence="1" key="1">
    <citation type="submission" date="2021-02" db="EMBL/GenBank/DDBJ databases">
        <authorList>
            <consortium name="DOE Joint Genome Institute"/>
            <person name="Ahrendt S."/>
            <person name="Looney B.P."/>
            <person name="Miyauchi S."/>
            <person name="Morin E."/>
            <person name="Drula E."/>
            <person name="Courty P.E."/>
            <person name="Chicoki N."/>
            <person name="Fauchery L."/>
            <person name="Kohler A."/>
            <person name="Kuo A."/>
            <person name="Labutti K."/>
            <person name="Pangilinan J."/>
            <person name="Lipzen A."/>
            <person name="Riley R."/>
            <person name="Andreopoulos W."/>
            <person name="He G."/>
            <person name="Johnson J."/>
            <person name="Barry K.W."/>
            <person name="Grigoriev I.V."/>
            <person name="Nagy L."/>
            <person name="Hibbett D."/>
            <person name="Henrissat B."/>
            <person name="Matheny P.B."/>
            <person name="Labbe J."/>
            <person name="Martin F."/>
        </authorList>
    </citation>
    <scope>NUCLEOTIDE SEQUENCE</scope>
    <source>
        <strain evidence="1">EC-137</strain>
    </source>
</reference>
<evidence type="ECO:0000313" key="2">
    <source>
        <dbReference type="Proteomes" id="UP000814128"/>
    </source>
</evidence>
<gene>
    <name evidence="1" type="ORF">K488DRAFT_47759</name>
</gene>
<dbReference type="EMBL" id="MU273520">
    <property type="protein sequence ID" value="KAI0033436.1"/>
    <property type="molecule type" value="Genomic_DNA"/>
</dbReference>
<comment type="caution">
    <text evidence="1">The sequence shown here is derived from an EMBL/GenBank/DDBJ whole genome shotgun (WGS) entry which is preliminary data.</text>
</comment>
<organism evidence="1 2">
    <name type="scientific">Vararia minispora EC-137</name>
    <dbReference type="NCBI Taxonomy" id="1314806"/>
    <lineage>
        <taxon>Eukaryota</taxon>
        <taxon>Fungi</taxon>
        <taxon>Dikarya</taxon>
        <taxon>Basidiomycota</taxon>
        <taxon>Agaricomycotina</taxon>
        <taxon>Agaricomycetes</taxon>
        <taxon>Russulales</taxon>
        <taxon>Lachnocladiaceae</taxon>
        <taxon>Vararia</taxon>
    </lineage>
</organism>
<protein>
    <submittedName>
        <fullName evidence="1">Uncharacterized protein</fullName>
    </submittedName>
</protein>
<name>A0ACB8QPV2_9AGAM</name>
<keyword evidence="2" id="KW-1185">Reference proteome</keyword>
<proteinExistence type="predicted"/>
<evidence type="ECO:0000313" key="1">
    <source>
        <dbReference type="EMBL" id="KAI0033436.1"/>
    </source>
</evidence>
<reference evidence="1" key="2">
    <citation type="journal article" date="2022" name="New Phytol.">
        <title>Evolutionary transition to the ectomycorrhizal habit in the genomes of a hyperdiverse lineage of mushroom-forming fungi.</title>
        <authorList>
            <person name="Looney B."/>
            <person name="Miyauchi S."/>
            <person name="Morin E."/>
            <person name="Drula E."/>
            <person name="Courty P.E."/>
            <person name="Kohler A."/>
            <person name="Kuo A."/>
            <person name="LaButti K."/>
            <person name="Pangilinan J."/>
            <person name="Lipzen A."/>
            <person name="Riley R."/>
            <person name="Andreopoulos W."/>
            <person name="He G."/>
            <person name="Johnson J."/>
            <person name="Nolan M."/>
            <person name="Tritt A."/>
            <person name="Barry K.W."/>
            <person name="Grigoriev I.V."/>
            <person name="Nagy L.G."/>
            <person name="Hibbett D."/>
            <person name="Henrissat B."/>
            <person name="Matheny P.B."/>
            <person name="Labbe J."/>
            <person name="Martin F.M."/>
        </authorList>
    </citation>
    <scope>NUCLEOTIDE SEQUENCE</scope>
    <source>
        <strain evidence="1">EC-137</strain>
    </source>
</reference>